<dbReference type="RefSeq" id="WP_009546358.1">
    <property type="nucleotide sequence ID" value="NC_010547.1"/>
</dbReference>
<protein>
    <submittedName>
        <fullName evidence="1">Uncharacterized protein</fullName>
    </submittedName>
</protein>
<dbReference type="EMBL" id="CP000807">
    <property type="protein sequence ID" value="ACB54227.1"/>
    <property type="molecule type" value="Genomic_DNA"/>
</dbReference>
<evidence type="ECO:0000313" key="2">
    <source>
        <dbReference type="Proteomes" id="UP000001203"/>
    </source>
</evidence>
<dbReference type="Proteomes" id="UP000001203">
    <property type="component" value="Chromosome linear"/>
</dbReference>
<name>B1X266_CROS5</name>
<reference evidence="1 2" key="1">
    <citation type="journal article" date="2008" name="Proc. Natl. Acad. Sci. U.S.A.">
        <title>The genome of Cyanothece 51142, a unicellular diazotrophic cyanobacterium important in the marine nitrogen cycle.</title>
        <authorList>
            <person name="Welsh E.A."/>
            <person name="Liberton M."/>
            <person name="Stoeckel J."/>
            <person name="Loh T."/>
            <person name="Elvitigala T."/>
            <person name="Wang C."/>
            <person name="Wollam A."/>
            <person name="Fulton R.S."/>
            <person name="Clifton S.W."/>
            <person name="Jacobs J.M."/>
            <person name="Aurora R."/>
            <person name="Ghosh B.K."/>
            <person name="Sherman L.A."/>
            <person name="Smith R.D."/>
            <person name="Wilson R.K."/>
            <person name="Pakrasi H.B."/>
        </authorList>
    </citation>
    <scope>NUCLEOTIDE SEQUENCE [LARGE SCALE GENOMIC DNA]</scope>
    <source>
        <strain evidence="2">ATCC 51142 / BH68</strain>
    </source>
</reference>
<organism evidence="1 2">
    <name type="scientific">Crocosphaera subtropica (strain ATCC 51142 / BH68)</name>
    <name type="common">Cyanothece sp. (strain ATCC 51142)</name>
    <dbReference type="NCBI Taxonomy" id="43989"/>
    <lineage>
        <taxon>Bacteria</taxon>
        <taxon>Bacillati</taxon>
        <taxon>Cyanobacteriota</taxon>
        <taxon>Cyanophyceae</taxon>
        <taxon>Oscillatoriophycideae</taxon>
        <taxon>Chroococcales</taxon>
        <taxon>Aphanothecaceae</taxon>
        <taxon>Crocosphaera</taxon>
        <taxon>Crocosphaera subtropica</taxon>
    </lineage>
</organism>
<sequence>MNEHLVAFLPDDSDLHIDYGEETYKGVEDLAVMLAEAFLWVCRKDETAETAICRIFYEFNYPVDPEIINDFYRCSSLIQGYVSPEQLEPKYQEFLQTVESITPNFYDLFEAYKSHYLSELNNDLPW</sequence>
<gene>
    <name evidence="1" type="ordered locus">cce_4881</name>
</gene>
<dbReference type="HOGENOM" id="CLU_1977842_0_0_3"/>
<keyword evidence="2" id="KW-1185">Reference proteome</keyword>
<accession>B1X266</accession>
<dbReference type="KEGG" id="cyt:cce_4881"/>
<dbReference type="AlphaFoldDB" id="B1X266"/>
<proteinExistence type="predicted"/>
<evidence type="ECO:0000313" key="1">
    <source>
        <dbReference type="EMBL" id="ACB54227.1"/>
    </source>
</evidence>